<gene>
    <name evidence="1" type="ordered locus">VIBHAR_05286</name>
</gene>
<accession>A7N7F5</accession>
<name>A7N7F5_VIBC1</name>
<reference evidence="1 2" key="1">
    <citation type="submission" date="2007-08" db="EMBL/GenBank/DDBJ databases">
        <authorList>
            <consortium name="The Vibrio harveyi Genome Sequencing Project"/>
            <person name="Bassler B."/>
            <person name="Clifton S.W."/>
            <person name="Fulton L."/>
            <person name="Delehaunty K."/>
            <person name="Fronick C."/>
            <person name="Harrison M."/>
            <person name="Markivic C."/>
            <person name="Fulton R."/>
            <person name="Tin-Wollam A.-M."/>
            <person name="Shah N."/>
            <person name="Pepin K."/>
            <person name="Nash W."/>
            <person name="Thiruvilangam P."/>
            <person name="Bhonagiri V."/>
            <person name="Waters C."/>
            <person name="Tu K.C."/>
            <person name="Irgon J."/>
            <person name="Wilson R.K."/>
        </authorList>
    </citation>
    <scope>NUCLEOTIDE SEQUENCE [LARGE SCALE GENOMIC DNA]</scope>
    <source>
        <strain evidence="2">ATCC BAA-1116 / BB120</strain>
    </source>
</reference>
<dbReference type="AlphaFoldDB" id="A7N7F5"/>
<sequence>MIFCSELGSKNDKSSCFIGGISFFDLTQFEVGSNCFEKILN</sequence>
<evidence type="ECO:0000313" key="2">
    <source>
        <dbReference type="Proteomes" id="UP000008152"/>
    </source>
</evidence>
<protein>
    <submittedName>
        <fullName evidence="1">Uncharacterized protein</fullName>
    </submittedName>
</protein>
<organism evidence="1 2">
    <name type="scientific">Vibrio campbellii (strain ATCC BAA-1116)</name>
    <dbReference type="NCBI Taxonomy" id="2902295"/>
    <lineage>
        <taxon>Bacteria</taxon>
        <taxon>Pseudomonadati</taxon>
        <taxon>Pseudomonadota</taxon>
        <taxon>Gammaproteobacteria</taxon>
        <taxon>Vibrionales</taxon>
        <taxon>Vibrionaceae</taxon>
        <taxon>Vibrio</taxon>
    </lineage>
</organism>
<dbReference type="EMBL" id="CP000790">
    <property type="protein sequence ID" value="ABU73192.1"/>
    <property type="molecule type" value="Genomic_DNA"/>
</dbReference>
<dbReference type="PATRIC" id="fig|338187.36.peg.4170"/>
<dbReference type="Proteomes" id="UP000008152">
    <property type="component" value="Chromosome II"/>
</dbReference>
<proteinExistence type="predicted"/>
<dbReference type="KEGG" id="vha:VIBHAR_05286"/>
<evidence type="ECO:0000313" key="1">
    <source>
        <dbReference type="EMBL" id="ABU73192.1"/>
    </source>
</evidence>